<dbReference type="SUPFAM" id="SSF46689">
    <property type="entry name" value="Homeodomain-like"/>
    <property type="match status" value="1"/>
</dbReference>
<dbReference type="PROSITE" id="PS50977">
    <property type="entry name" value="HTH_TETR_2"/>
    <property type="match status" value="1"/>
</dbReference>
<keyword evidence="1" id="KW-0805">Transcription regulation</keyword>
<organism evidence="6 7">
    <name type="scientific">Novosphingobium fuchskuhlense</name>
    <dbReference type="NCBI Taxonomy" id="1117702"/>
    <lineage>
        <taxon>Bacteria</taxon>
        <taxon>Pseudomonadati</taxon>
        <taxon>Pseudomonadota</taxon>
        <taxon>Alphaproteobacteria</taxon>
        <taxon>Sphingomonadales</taxon>
        <taxon>Sphingomonadaceae</taxon>
        <taxon>Novosphingobium</taxon>
    </lineage>
</organism>
<dbReference type="InterPro" id="IPR001647">
    <property type="entry name" value="HTH_TetR"/>
</dbReference>
<evidence type="ECO:0000256" key="2">
    <source>
        <dbReference type="ARBA" id="ARBA00023125"/>
    </source>
</evidence>
<dbReference type="InterPro" id="IPR036271">
    <property type="entry name" value="Tet_transcr_reg_TetR-rel_C_sf"/>
</dbReference>
<reference evidence="6 7" key="1">
    <citation type="submission" date="2015-10" db="EMBL/GenBank/DDBJ databases">
        <title>Draft genome sequence of Novosphingobium fuchskuhlense DSM 25065 isolated from a surface water sample of the southwest basin of Lake Grosse Fuchskuhle.</title>
        <authorList>
            <person name="Ruckert C."/>
            <person name="Winkler A."/>
            <person name="Glaeser J."/>
            <person name="Grossart H.-P."/>
            <person name="Kalinowski J."/>
            <person name="Glaeser S."/>
        </authorList>
    </citation>
    <scope>NUCLEOTIDE SEQUENCE [LARGE SCALE GENOMIC DNA]</scope>
    <source>
        <strain evidence="6 7">FNE08-7</strain>
    </source>
</reference>
<dbReference type="STRING" id="1117702.AQZ52_08660"/>
<evidence type="ECO:0000313" key="6">
    <source>
        <dbReference type="EMBL" id="KUR71673.1"/>
    </source>
</evidence>
<gene>
    <name evidence="6" type="ORF">AQZ52_08660</name>
</gene>
<dbReference type="PANTHER" id="PTHR30055:SF220">
    <property type="entry name" value="TETR-FAMILY REGULATORY PROTEIN"/>
    <property type="match status" value="1"/>
</dbReference>
<dbReference type="Pfam" id="PF13305">
    <property type="entry name" value="TetR_C_33"/>
    <property type="match status" value="1"/>
</dbReference>
<dbReference type="InterPro" id="IPR009057">
    <property type="entry name" value="Homeodomain-like_sf"/>
</dbReference>
<dbReference type="GO" id="GO:0003700">
    <property type="term" value="F:DNA-binding transcription factor activity"/>
    <property type="evidence" value="ECO:0007669"/>
    <property type="project" value="TreeGrafter"/>
</dbReference>
<sequence length="204" mass="22030">MATKKPYHKEDLRGDLLKAGRAWIAANGHVGFSMRTLAQQVGVSPGAPYHHFPDRRAFLLALALDGFREMLARSDAIAATFDHPADKLRALGAVFIQFAEESPHLVDLMYESELTTPAIDPELLAFQMRGHTAVRAAVAASIPGLDEEAIELRTLAFWSAIYGFASMRRKGVIRPVPGSVSGAMIADKLAEAIAERAIVAALAP</sequence>
<dbReference type="OrthoDB" id="7056813at2"/>
<dbReference type="Gene3D" id="1.10.357.10">
    <property type="entry name" value="Tetracycline Repressor, domain 2"/>
    <property type="match status" value="1"/>
</dbReference>
<dbReference type="Pfam" id="PF00440">
    <property type="entry name" value="TetR_N"/>
    <property type="match status" value="1"/>
</dbReference>
<feature type="DNA-binding region" description="H-T-H motif" evidence="4">
    <location>
        <begin position="33"/>
        <end position="52"/>
    </location>
</feature>
<accession>A0A124JUW7</accession>
<proteinExistence type="predicted"/>
<dbReference type="GO" id="GO:0000976">
    <property type="term" value="F:transcription cis-regulatory region binding"/>
    <property type="evidence" value="ECO:0007669"/>
    <property type="project" value="TreeGrafter"/>
</dbReference>
<dbReference type="RefSeq" id="WP_067908526.1">
    <property type="nucleotide sequence ID" value="NZ_KQ954244.1"/>
</dbReference>
<keyword evidence="2 4" id="KW-0238">DNA-binding</keyword>
<keyword evidence="3" id="KW-0804">Transcription</keyword>
<dbReference type="EMBL" id="LLZS01000006">
    <property type="protein sequence ID" value="KUR71673.1"/>
    <property type="molecule type" value="Genomic_DNA"/>
</dbReference>
<evidence type="ECO:0000256" key="4">
    <source>
        <dbReference type="PROSITE-ProRule" id="PRU00335"/>
    </source>
</evidence>
<dbReference type="PANTHER" id="PTHR30055">
    <property type="entry name" value="HTH-TYPE TRANSCRIPTIONAL REGULATOR RUTR"/>
    <property type="match status" value="1"/>
</dbReference>
<dbReference type="Proteomes" id="UP000058012">
    <property type="component" value="Unassembled WGS sequence"/>
</dbReference>
<evidence type="ECO:0000313" key="7">
    <source>
        <dbReference type="Proteomes" id="UP000058012"/>
    </source>
</evidence>
<dbReference type="InterPro" id="IPR050109">
    <property type="entry name" value="HTH-type_TetR-like_transc_reg"/>
</dbReference>
<keyword evidence="7" id="KW-1185">Reference proteome</keyword>
<protein>
    <submittedName>
        <fullName evidence="6">TetR family transcriptional regulator</fullName>
    </submittedName>
</protein>
<feature type="domain" description="HTH tetR-type" evidence="5">
    <location>
        <begin position="10"/>
        <end position="70"/>
    </location>
</feature>
<dbReference type="InterPro" id="IPR025996">
    <property type="entry name" value="MT1864/Rv1816-like_C"/>
</dbReference>
<evidence type="ECO:0000256" key="1">
    <source>
        <dbReference type="ARBA" id="ARBA00023015"/>
    </source>
</evidence>
<evidence type="ECO:0000256" key="3">
    <source>
        <dbReference type="ARBA" id="ARBA00023163"/>
    </source>
</evidence>
<comment type="caution">
    <text evidence="6">The sequence shown here is derived from an EMBL/GenBank/DDBJ whole genome shotgun (WGS) entry which is preliminary data.</text>
</comment>
<name>A0A124JUW7_9SPHN</name>
<dbReference type="AlphaFoldDB" id="A0A124JUW7"/>
<evidence type="ECO:0000259" key="5">
    <source>
        <dbReference type="PROSITE" id="PS50977"/>
    </source>
</evidence>
<dbReference type="SUPFAM" id="SSF48498">
    <property type="entry name" value="Tetracyclin repressor-like, C-terminal domain"/>
    <property type="match status" value="1"/>
</dbReference>